<evidence type="ECO:0000256" key="3">
    <source>
        <dbReference type="ARBA" id="ARBA00023186"/>
    </source>
</evidence>
<evidence type="ECO:0000256" key="2">
    <source>
        <dbReference type="ARBA" id="ARBA00019418"/>
    </source>
</evidence>
<evidence type="ECO:0000313" key="4">
    <source>
        <dbReference type="EMBL" id="RJE86666.1"/>
    </source>
</evidence>
<gene>
    <name evidence="4" type="ORF">D3P04_07510</name>
</gene>
<comment type="caution">
    <text evidence="4">The sequence shown here is derived from an EMBL/GenBank/DDBJ whole genome shotgun (WGS) entry which is preliminary data.</text>
</comment>
<dbReference type="PANTHER" id="PTHR12469:SF2">
    <property type="entry name" value="SUCCINATE DEHYDROGENASE ASSEMBLY FACTOR 2, MITOCHONDRIAL"/>
    <property type="match status" value="1"/>
</dbReference>
<dbReference type="InterPro" id="IPR036714">
    <property type="entry name" value="SDH_sf"/>
</dbReference>
<dbReference type="SUPFAM" id="SSF109910">
    <property type="entry name" value="YgfY-like"/>
    <property type="match status" value="1"/>
</dbReference>
<proteinExistence type="inferred from homology"/>
<name>A0A418T0F9_9RHOB</name>
<keyword evidence="5" id="KW-1185">Reference proteome</keyword>
<dbReference type="InterPro" id="IPR005631">
    <property type="entry name" value="SDH"/>
</dbReference>
<dbReference type="GO" id="GO:0006099">
    <property type="term" value="P:tricarboxylic acid cycle"/>
    <property type="evidence" value="ECO:0007669"/>
    <property type="project" value="TreeGrafter"/>
</dbReference>
<comment type="similarity">
    <text evidence="1">Belongs to the SdhE FAD assembly factor family.</text>
</comment>
<evidence type="ECO:0000313" key="5">
    <source>
        <dbReference type="Proteomes" id="UP000284202"/>
    </source>
</evidence>
<dbReference type="OrthoDB" id="9807264at2"/>
<accession>A0A418T0F9</accession>
<dbReference type="Gene3D" id="1.10.150.250">
    <property type="entry name" value="Flavinator of succinate dehydrogenase"/>
    <property type="match status" value="1"/>
</dbReference>
<dbReference type="EMBL" id="QZCG01000004">
    <property type="protein sequence ID" value="RJE86666.1"/>
    <property type="molecule type" value="Genomic_DNA"/>
</dbReference>
<dbReference type="Proteomes" id="UP000284202">
    <property type="component" value="Unassembled WGS sequence"/>
</dbReference>
<evidence type="ECO:0000256" key="1">
    <source>
        <dbReference type="ARBA" id="ARBA00008571"/>
    </source>
</evidence>
<keyword evidence="3" id="KW-0143">Chaperone</keyword>
<protein>
    <recommendedName>
        <fullName evidence="2">FAD assembly factor SdhE</fullName>
    </recommendedName>
</protein>
<sequence length="89" mass="9861">MRSWRRGMKEMDLILGPFSDGPLKELGSAELESYENLLGENDQDLYRWITARLNGRQDETGPAALSALLDHIAAFAAGRLSARDGGQIR</sequence>
<reference evidence="5" key="1">
    <citation type="submission" date="2018-09" db="EMBL/GenBank/DDBJ databases">
        <title>Acidovorax cavernicola nov. sp. isolated from Gruta de las Maravillas (Aracena, Spain).</title>
        <authorList>
            <person name="Jurado V."/>
            <person name="Gutierrez-Patricio S."/>
            <person name="Gonzalez-Pimentel J.L."/>
            <person name="Miller A.Z."/>
            <person name="Laiz L."/>
            <person name="Saiz-Jimenez C."/>
        </authorList>
    </citation>
    <scope>NUCLEOTIDE SEQUENCE [LARGE SCALE GENOMIC DNA]</scope>
    <source>
        <strain evidence="5">1011MAR3C25</strain>
    </source>
</reference>
<dbReference type="AlphaFoldDB" id="A0A418T0F9"/>
<dbReference type="PANTHER" id="PTHR12469">
    <property type="entry name" value="PROTEIN EMI5 HOMOLOG, MITOCHONDRIAL"/>
    <property type="match status" value="1"/>
</dbReference>
<organism evidence="4 5">
    <name type="scientific">Paracoccus onubensis</name>
    <dbReference type="NCBI Taxonomy" id="1675788"/>
    <lineage>
        <taxon>Bacteria</taxon>
        <taxon>Pseudomonadati</taxon>
        <taxon>Pseudomonadota</taxon>
        <taxon>Alphaproteobacteria</taxon>
        <taxon>Rhodobacterales</taxon>
        <taxon>Paracoccaceae</taxon>
        <taxon>Paracoccus</taxon>
    </lineage>
</organism>
<dbReference type="Pfam" id="PF03937">
    <property type="entry name" value="Sdh5"/>
    <property type="match status" value="1"/>
</dbReference>